<dbReference type="InterPro" id="IPR000305">
    <property type="entry name" value="GIY-YIG_endonuc"/>
</dbReference>
<organism evidence="2 3">
    <name type="scientific">Phytophthora cactorum</name>
    <dbReference type="NCBI Taxonomy" id="29920"/>
    <lineage>
        <taxon>Eukaryota</taxon>
        <taxon>Sar</taxon>
        <taxon>Stramenopiles</taxon>
        <taxon>Oomycota</taxon>
        <taxon>Peronosporomycetes</taxon>
        <taxon>Peronosporales</taxon>
        <taxon>Peronosporaceae</taxon>
        <taxon>Phytophthora</taxon>
    </lineage>
</organism>
<comment type="caution">
    <text evidence="2">The sequence shown here is derived from an EMBL/GenBank/DDBJ whole genome shotgun (WGS) entry which is preliminary data.</text>
</comment>
<dbReference type="AlphaFoldDB" id="A0A8T1TQM3"/>
<reference evidence="2" key="1">
    <citation type="submission" date="2021-01" db="EMBL/GenBank/DDBJ databases">
        <title>Phytophthora aleatoria, a newly-described species from Pinus radiata is distinct from Phytophthora cactorum isolates based on comparative genomics.</title>
        <authorList>
            <person name="Mcdougal R."/>
            <person name="Panda P."/>
            <person name="Williams N."/>
            <person name="Studholme D.J."/>
        </authorList>
    </citation>
    <scope>NUCLEOTIDE SEQUENCE</scope>
    <source>
        <strain evidence="2">NZFS 3830</strain>
    </source>
</reference>
<proteinExistence type="predicted"/>
<evidence type="ECO:0000313" key="3">
    <source>
        <dbReference type="Proteomes" id="UP000688947"/>
    </source>
</evidence>
<evidence type="ECO:0000313" key="2">
    <source>
        <dbReference type="EMBL" id="KAG6946605.1"/>
    </source>
</evidence>
<dbReference type="OrthoDB" id="120726at2759"/>
<dbReference type="Pfam" id="PF01541">
    <property type="entry name" value="GIY-YIG"/>
    <property type="match status" value="1"/>
</dbReference>
<protein>
    <recommendedName>
        <fullName evidence="1">GIY-YIG domain-containing protein</fullName>
    </recommendedName>
</protein>
<dbReference type="EMBL" id="JAENGZ010001708">
    <property type="protein sequence ID" value="KAG6946605.1"/>
    <property type="molecule type" value="Genomic_DNA"/>
</dbReference>
<sequence length="163" mass="19731">MIGRVYRIIHLESDLCYIGSTMNRLSWRWQGHKNNFRRWLEGKHTHISIFPYFETHYEVVDQQHLQAYEQLWVVKFRKTAVNKNNVFTIDQLRKKDYRANIKESIKAYNKEYYNANKQRWEAISKERLAARSNCDCGGKYSAANRHVHIRSLKHKRWLEEQSA</sequence>
<accession>A0A8T1TQM3</accession>
<evidence type="ECO:0000259" key="1">
    <source>
        <dbReference type="Pfam" id="PF01541"/>
    </source>
</evidence>
<feature type="domain" description="GIY-YIG" evidence="1">
    <location>
        <begin position="5"/>
        <end position="78"/>
    </location>
</feature>
<gene>
    <name evidence="2" type="ORF">JG687_00016596</name>
</gene>
<dbReference type="Proteomes" id="UP000688947">
    <property type="component" value="Unassembled WGS sequence"/>
</dbReference>
<name>A0A8T1TQM3_9STRA</name>